<dbReference type="STRING" id="1798383.A3D78_06785"/>
<organism evidence="2 3">
    <name type="scientific">Candidatus Gottesmanbacteria bacterium RIFCSPHIGHO2_02_FULL_39_14</name>
    <dbReference type="NCBI Taxonomy" id="1798383"/>
    <lineage>
        <taxon>Bacteria</taxon>
        <taxon>Candidatus Gottesmaniibacteriota</taxon>
    </lineage>
</organism>
<comment type="caution">
    <text evidence="2">The sequence shown here is derived from an EMBL/GenBank/DDBJ whole genome shotgun (WGS) entry which is preliminary data.</text>
</comment>
<dbReference type="AlphaFoldDB" id="A0A1F6A2X6"/>
<dbReference type="EMBL" id="MFJM01000007">
    <property type="protein sequence ID" value="OGG19045.1"/>
    <property type="molecule type" value="Genomic_DNA"/>
</dbReference>
<evidence type="ECO:0000313" key="3">
    <source>
        <dbReference type="Proteomes" id="UP000176253"/>
    </source>
</evidence>
<evidence type="ECO:0000256" key="1">
    <source>
        <dbReference type="SAM" id="SignalP"/>
    </source>
</evidence>
<dbReference type="Proteomes" id="UP000176253">
    <property type="component" value="Unassembled WGS sequence"/>
</dbReference>
<keyword evidence="1" id="KW-0732">Signal</keyword>
<evidence type="ECO:0000313" key="2">
    <source>
        <dbReference type="EMBL" id="OGG19045.1"/>
    </source>
</evidence>
<feature type="signal peptide" evidence="1">
    <location>
        <begin position="1"/>
        <end position="26"/>
    </location>
</feature>
<name>A0A1F6A2X6_9BACT</name>
<gene>
    <name evidence="2" type="ORF">A3D78_06785</name>
</gene>
<proteinExistence type="predicted"/>
<accession>A0A1F6A2X6</accession>
<sequence length="229" mass="24221">MNIKKFLIGTAAGALMLASSVFPALASSPFKSDLSNNNWRVFNINTAVPKLWDINKAQSLDAGGVGFTFNPLSTGWFTVYLKTNYNVDLTNKTIIANVDVIADPGTLFWTRSTTCANTGADAYVRLEFQSATGNYEASDYWWSTGANSKNLSTLATSGPDTLSFSTAVPSDWSNINGQTGSGDPVGFAAALKNVKEIGVAFGSSCRYASGVNVSGGTASFQLNSFTVNP</sequence>
<feature type="chain" id="PRO_5009522952" evidence="1">
    <location>
        <begin position="27"/>
        <end position="229"/>
    </location>
</feature>
<reference evidence="2 3" key="1">
    <citation type="journal article" date="2016" name="Nat. Commun.">
        <title>Thousands of microbial genomes shed light on interconnected biogeochemical processes in an aquifer system.</title>
        <authorList>
            <person name="Anantharaman K."/>
            <person name="Brown C.T."/>
            <person name="Hug L.A."/>
            <person name="Sharon I."/>
            <person name="Castelle C.J."/>
            <person name="Probst A.J."/>
            <person name="Thomas B.C."/>
            <person name="Singh A."/>
            <person name="Wilkins M.J."/>
            <person name="Karaoz U."/>
            <person name="Brodie E.L."/>
            <person name="Williams K.H."/>
            <person name="Hubbard S.S."/>
            <person name="Banfield J.F."/>
        </authorList>
    </citation>
    <scope>NUCLEOTIDE SEQUENCE [LARGE SCALE GENOMIC DNA]</scope>
</reference>
<protein>
    <submittedName>
        <fullName evidence="2">Uncharacterized protein</fullName>
    </submittedName>
</protein>